<evidence type="ECO:0000256" key="1">
    <source>
        <dbReference type="SAM" id="MobiDB-lite"/>
    </source>
</evidence>
<protein>
    <recommendedName>
        <fullName evidence="5">Lipoprotein</fullName>
    </recommendedName>
</protein>
<feature type="signal peptide" evidence="2">
    <location>
        <begin position="1"/>
        <end position="23"/>
    </location>
</feature>
<accession>A0A0B1ZS69</accession>
<evidence type="ECO:0000313" key="4">
    <source>
        <dbReference type="Proteomes" id="UP000031057"/>
    </source>
</evidence>
<feature type="compositionally biased region" description="Basic and acidic residues" evidence="1">
    <location>
        <begin position="391"/>
        <end position="416"/>
    </location>
</feature>
<feature type="compositionally biased region" description="Basic residues" evidence="1">
    <location>
        <begin position="537"/>
        <end position="556"/>
    </location>
</feature>
<dbReference type="STRING" id="1348853.LK12_04065"/>
<keyword evidence="2" id="KW-0732">Signal</keyword>
<feature type="compositionally biased region" description="Basic residues" evidence="1">
    <location>
        <begin position="625"/>
        <end position="659"/>
    </location>
</feature>
<dbReference type="RefSeq" id="WP_039279521.1">
    <property type="nucleotide sequence ID" value="NZ_JTDI01000001.1"/>
</dbReference>
<feature type="compositionally biased region" description="Basic and acidic residues" evidence="1">
    <location>
        <begin position="442"/>
        <end position="454"/>
    </location>
</feature>
<comment type="caution">
    <text evidence="3">The sequence shown here is derived from an EMBL/GenBank/DDBJ whole genome shotgun (WGS) entry which is preliminary data.</text>
</comment>
<organism evidence="3 4">
    <name type="scientific">Novosphingobium malaysiense</name>
    <dbReference type="NCBI Taxonomy" id="1348853"/>
    <lineage>
        <taxon>Bacteria</taxon>
        <taxon>Pseudomonadati</taxon>
        <taxon>Pseudomonadota</taxon>
        <taxon>Alphaproteobacteria</taxon>
        <taxon>Sphingomonadales</taxon>
        <taxon>Sphingomonadaceae</taxon>
        <taxon>Novosphingobium</taxon>
    </lineage>
</organism>
<evidence type="ECO:0000313" key="3">
    <source>
        <dbReference type="EMBL" id="KHK93451.1"/>
    </source>
</evidence>
<dbReference type="OrthoDB" id="7211229at2"/>
<feature type="compositionally biased region" description="Basic and acidic residues" evidence="1">
    <location>
        <begin position="569"/>
        <end position="582"/>
    </location>
</feature>
<feature type="chain" id="PRO_5002084907" description="Lipoprotein" evidence="2">
    <location>
        <begin position="24"/>
        <end position="659"/>
    </location>
</feature>
<evidence type="ECO:0008006" key="5">
    <source>
        <dbReference type="Google" id="ProtNLM"/>
    </source>
</evidence>
<name>A0A0B1ZS69_9SPHN</name>
<feature type="region of interest" description="Disordered" evidence="1">
    <location>
        <begin position="391"/>
        <end position="659"/>
    </location>
</feature>
<proteinExistence type="predicted"/>
<feature type="compositionally biased region" description="Low complexity" evidence="1">
    <location>
        <begin position="495"/>
        <end position="512"/>
    </location>
</feature>
<dbReference type="EMBL" id="JTDI01000001">
    <property type="protein sequence ID" value="KHK93451.1"/>
    <property type="molecule type" value="Genomic_DNA"/>
</dbReference>
<dbReference type="Proteomes" id="UP000031057">
    <property type="component" value="Unassembled WGS sequence"/>
</dbReference>
<sequence length="659" mass="76874">MTTFRLARLLKSSLSVCAPVALVATLSACGPDDGEASALGPAADVQWPTNPLGVNGGEALAMPAMPEARPMIEEPPAAPARYDASYREAPAYYDSYRDDYARPDPAYYEQDTGLDSYAMLALAATLGSVLADSPPDYGFRYGDVEPWAWRTGDDYVRYAEPIRGGSYRTYYYAPGQDYPFLVRDPYYSYGYREDRVVVIYDRAGRVLDPHRARIQRRIGRRYFDRSRELHRAALRSHHRGVSAPRWARHRHHFAEAQRDWERKRRDRREWRAWDRRHEPALTARWSMERAARNYAGDRFSSWQKADYRGPAPRFYREARKNRALMHKVRAERARVYRVSRQETARRASRFAARGHREVPKFAETHARRNLDRHPGQVRRAALQRKAQMQKLRADRKQIERRRDARRNLLHRREVQQHTRRGSNRHFAGQHQHQVQRRKQTRHHAEVRGRMDARRNLAARQEQAGKAARMQAQRKHKAKVAERRQSRAAKAELARHMQAQKARAAHKAQALQKARAEHKAQALQKARAAQARAQHAREKAHRQKQARNAAKVRRQQMARKAEQARQAQARKAEARALARKAEQARQVQARKARSRALAQKAKQQARQQQARQQVNRRHAQQQAKQRQAHQRRAQFRQAKRRAQAQRHEARRKTGGHLAHN</sequence>
<feature type="compositionally biased region" description="Low complexity" evidence="1">
    <location>
        <begin position="594"/>
        <end position="612"/>
    </location>
</feature>
<dbReference type="PROSITE" id="PS51257">
    <property type="entry name" value="PROKAR_LIPOPROTEIN"/>
    <property type="match status" value="1"/>
</dbReference>
<gene>
    <name evidence="3" type="ORF">LK12_04065</name>
</gene>
<evidence type="ECO:0000256" key="2">
    <source>
        <dbReference type="SAM" id="SignalP"/>
    </source>
</evidence>
<feature type="compositionally biased region" description="Low complexity" evidence="1">
    <location>
        <begin position="520"/>
        <end position="532"/>
    </location>
</feature>
<dbReference type="AlphaFoldDB" id="A0A0B1ZS69"/>
<keyword evidence="4" id="KW-1185">Reference proteome</keyword>
<feature type="compositionally biased region" description="Basic and acidic residues" evidence="1">
    <location>
        <begin position="478"/>
        <end position="494"/>
    </location>
</feature>
<reference evidence="3 4" key="1">
    <citation type="submission" date="2014-10" db="EMBL/GenBank/DDBJ databases">
        <title>Genome sequence of Novosphingobium malaysiense MUSC 273(T).</title>
        <authorList>
            <person name="Lee L.-H."/>
        </authorList>
    </citation>
    <scope>NUCLEOTIDE SEQUENCE [LARGE SCALE GENOMIC DNA]</scope>
    <source>
        <strain evidence="3 4">MUSC 273</strain>
    </source>
</reference>